<evidence type="ECO:0000313" key="9">
    <source>
        <dbReference type="Proteomes" id="UP000053860"/>
    </source>
</evidence>
<dbReference type="Pfam" id="PF07980">
    <property type="entry name" value="SusD_RagB"/>
    <property type="match status" value="1"/>
</dbReference>
<dbReference type="Gene3D" id="1.25.40.390">
    <property type="match status" value="1"/>
</dbReference>
<dbReference type="AlphaFoldDB" id="A0A101HKA6"/>
<keyword evidence="4" id="KW-0472">Membrane</keyword>
<evidence type="ECO:0000256" key="2">
    <source>
        <dbReference type="ARBA" id="ARBA00006275"/>
    </source>
</evidence>
<dbReference type="PROSITE" id="PS51257">
    <property type="entry name" value="PROKAR_LIPOPROTEIN"/>
    <property type="match status" value="1"/>
</dbReference>
<dbReference type="Proteomes" id="UP000053860">
    <property type="component" value="Unassembled WGS sequence"/>
</dbReference>
<dbReference type="Pfam" id="PF14322">
    <property type="entry name" value="SusD-like_3"/>
    <property type="match status" value="1"/>
</dbReference>
<evidence type="ECO:0000256" key="3">
    <source>
        <dbReference type="ARBA" id="ARBA00022729"/>
    </source>
</evidence>
<name>A0A101HKA6_9BACT</name>
<keyword evidence="3" id="KW-0732">Signal</keyword>
<feature type="domain" description="SusD-like N-terminal" evidence="7">
    <location>
        <begin position="102"/>
        <end position="215"/>
    </location>
</feature>
<organism evidence="8 9">
    <name type="scientific">Proteiniphilum acetatigenes</name>
    <dbReference type="NCBI Taxonomy" id="294710"/>
    <lineage>
        <taxon>Bacteria</taxon>
        <taxon>Pseudomonadati</taxon>
        <taxon>Bacteroidota</taxon>
        <taxon>Bacteroidia</taxon>
        <taxon>Bacteroidales</taxon>
        <taxon>Dysgonomonadaceae</taxon>
        <taxon>Proteiniphilum</taxon>
    </lineage>
</organism>
<dbReference type="InterPro" id="IPR012944">
    <property type="entry name" value="SusD_RagB_dom"/>
</dbReference>
<accession>A0A101HKA6</accession>
<evidence type="ECO:0000256" key="5">
    <source>
        <dbReference type="ARBA" id="ARBA00023237"/>
    </source>
</evidence>
<evidence type="ECO:0000259" key="7">
    <source>
        <dbReference type="Pfam" id="PF14322"/>
    </source>
</evidence>
<dbReference type="EMBL" id="LGGN01000037">
    <property type="protein sequence ID" value="KUK78392.1"/>
    <property type="molecule type" value="Genomic_DNA"/>
</dbReference>
<keyword evidence="5" id="KW-0998">Cell outer membrane</keyword>
<gene>
    <name evidence="8" type="ORF">XD92_0335</name>
</gene>
<proteinExistence type="inferred from homology"/>
<comment type="similarity">
    <text evidence="2">Belongs to the SusD family.</text>
</comment>
<dbReference type="InterPro" id="IPR011990">
    <property type="entry name" value="TPR-like_helical_dom_sf"/>
</dbReference>
<feature type="domain" description="RagB/SusD" evidence="6">
    <location>
        <begin position="298"/>
        <end position="601"/>
    </location>
</feature>
<comment type="subcellular location">
    <subcellularLocation>
        <location evidence="1">Cell outer membrane</location>
    </subcellularLocation>
</comment>
<dbReference type="PATRIC" id="fig|294710.3.peg.569"/>
<protein>
    <submittedName>
        <fullName evidence="8">RagB/SusD domain protein</fullName>
    </submittedName>
</protein>
<sequence>MMKYNLHTLLLIGLFLFITGCEDFLDRPPLTVANDETVWTSEEKVRLYANKYYTDFFVGYNSGWGTTGAPVEGFTFSDDIIHNGSQGNFTRSVPNSQIWSMKLIRSINIMLDRVENKMGSILSTESYNHWIGVGRFFRALEYASIVTAYGDVPYYDHVVSDTDLDDLYKPRTPRNEVMDHVYDDLTFAFNNVRLNDGDQSVNRYVVAGFISRVALHEGSWQKYYYKNNERAEKFFNLALEAADFIIQSGRYDIVTEFRDLFTSEDLKGNKDCILYRHYDQAVGVTHHIATLNNLSETVNFGPTADLIKSFICNDGNVWQNSELMNADNFELKNMIKTRDPRLEATFYDKPAPRNRGSFWYINKFLPRSVAKSVEAGNAPPVEFTSTNNRTDYPVMRYAEVLLNWIEAKAELSTLGGSEVTQSDIDLSINKIRNRPLAAEAVAMGVQKTAPMQLAALPNDPERDVDVSPLIWEIRRERRMEFAFEYSRIADLKRWYKLEYMDTDLHSDLLAGGWVNFPKELASELKTANAGRFSVIKMNGDKVTYNGSNNAEMIGFYQSSSTSGRQPFLNQVNVNPYLAPVGKTQIDDYKSKGYQLQQTEGWPQN</sequence>
<evidence type="ECO:0000313" key="8">
    <source>
        <dbReference type="EMBL" id="KUK78392.1"/>
    </source>
</evidence>
<dbReference type="SUPFAM" id="SSF48452">
    <property type="entry name" value="TPR-like"/>
    <property type="match status" value="1"/>
</dbReference>
<dbReference type="GO" id="GO:0009279">
    <property type="term" value="C:cell outer membrane"/>
    <property type="evidence" value="ECO:0007669"/>
    <property type="project" value="UniProtKB-SubCell"/>
</dbReference>
<evidence type="ECO:0000256" key="4">
    <source>
        <dbReference type="ARBA" id="ARBA00023136"/>
    </source>
</evidence>
<evidence type="ECO:0000256" key="1">
    <source>
        <dbReference type="ARBA" id="ARBA00004442"/>
    </source>
</evidence>
<reference evidence="9" key="1">
    <citation type="journal article" date="2015" name="MBio">
        <title>Genome-Resolved Metagenomic Analysis Reveals Roles for Candidate Phyla and Other Microbial Community Members in Biogeochemical Transformations in Oil Reservoirs.</title>
        <authorList>
            <person name="Hu P."/>
            <person name="Tom L."/>
            <person name="Singh A."/>
            <person name="Thomas B.C."/>
            <person name="Baker B.J."/>
            <person name="Piceno Y.M."/>
            <person name="Andersen G.L."/>
            <person name="Banfield J.F."/>
        </authorList>
    </citation>
    <scope>NUCLEOTIDE SEQUENCE [LARGE SCALE GENOMIC DNA]</scope>
</reference>
<dbReference type="InterPro" id="IPR033985">
    <property type="entry name" value="SusD-like_N"/>
</dbReference>
<evidence type="ECO:0000259" key="6">
    <source>
        <dbReference type="Pfam" id="PF07980"/>
    </source>
</evidence>
<comment type="caution">
    <text evidence="8">The sequence shown here is derived from an EMBL/GenBank/DDBJ whole genome shotgun (WGS) entry which is preliminary data.</text>
</comment>